<accession>A0ABU0IYC5</accession>
<dbReference type="EMBL" id="JAUSVX010000001">
    <property type="protein sequence ID" value="MDQ0467013.1"/>
    <property type="molecule type" value="Genomic_DNA"/>
</dbReference>
<keyword evidence="2" id="KW-1185">Reference proteome</keyword>
<gene>
    <name evidence="1" type="ORF">QO011_000008</name>
</gene>
<proteinExistence type="predicted"/>
<reference evidence="1 2" key="1">
    <citation type="submission" date="2023-07" db="EMBL/GenBank/DDBJ databases">
        <title>Genomic Encyclopedia of Type Strains, Phase IV (KMG-IV): sequencing the most valuable type-strain genomes for metagenomic binning, comparative biology and taxonomic classification.</title>
        <authorList>
            <person name="Goeker M."/>
        </authorList>
    </citation>
    <scope>NUCLEOTIDE SEQUENCE [LARGE SCALE GENOMIC DNA]</scope>
    <source>
        <strain evidence="1 2">DSM 19619</strain>
    </source>
</reference>
<dbReference type="Proteomes" id="UP001242480">
    <property type="component" value="Unassembled WGS sequence"/>
</dbReference>
<dbReference type="RefSeq" id="WP_307266095.1">
    <property type="nucleotide sequence ID" value="NZ_JAUSVX010000001.1"/>
</dbReference>
<evidence type="ECO:0000313" key="1">
    <source>
        <dbReference type="EMBL" id="MDQ0467013.1"/>
    </source>
</evidence>
<name>A0ABU0IYC5_9HYPH</name>
<comment type="caution">
    <text evidence="1">The sequence shown here is derived from an EMBL/GenBank/DDBJ whole genome shotgun (WGS) entry which is preliminary data.</text>
</comment>
<evidence type="ECO:0000313" key="2">
    <source>
        <dbReference type="Proteomes" id="UP001242480"/>
    </source>
</evidence>
<organism evidence="1 2">
    <name type="scientific">Labrys wisconsinensis</name>
    <dbReference type="NCBI Taxonomy" id="425677"/>
    <lineage>
        <taxon>Bacteria</taxon>
        <taxon>Pseudomonadati</taxon>
        <taxon>Pseudomonadota</taxon>
        <taxon>Alphaproteobacteria</taxon>
        <taxon>Hyphomicrobiales</taxon>
        <taxon>Xanthobacteraceae</taxon>
        <taxon>Labrys</taxon>
    </lineage>
</organism>
<protein>
    <submittedName>
        <fullName evidence="1">Uncharacterized protein</fullName>
    </submittedName>
</protein>
<sequence>MTVSAPSDRTVVRKARILMLLEAAEHAGLTPMPVLELHAFAYFANVLSPVWELMPQERSVLRRRGGPYYPELQDDIDALVGRGLVSIEGLRHVEDEDGRWRLEGKFSIADNGAITIATALRAFQDEQRLFGFYRELAFALASIPDYQRADAVAEDATYGDERFGDGAIIDFAEWKQANYSENAARFFDRVMPEGRKATPAQKLHLYARHLQRRMASA</sequence>